<accession>A0A8S1RPA3</accession>
<evidence type="ECO:0000256" key="1">
    <source>
        <dbReference type="ARBA" id="ARBA00022574"/>
    </source>
</evidence>
<organism evidence="4 5">
    <name type="scientific">Paramecium sonneborni</name>
    <dbReference type="NCBI Taxonomy" id="65129"/>
    <lineage>
        <taxon>Eukaryota</taxon>
        <taxon>Sar</taxon>
        <taxon>Alveolata</taxon>
        <taxon>Ciliophora</taxon>
        <taxon>Intramacronucleata</taxon>
        <taxon>Oligohymenophorea</taxon>
        <taxon>Peniculida</taxon>
        <taxon>Parameciidae</taxon>
        <taxon>Paramecium</taxon>
    </lineage>
</organism>
<dbReference type="InterPro" id="IPR050349">
    <property type="entry name" value="WD_LIS1/nudF_dynein_reg"/>
</dbReference>
<name>A0A8S1RPA3_9CILI</name>
<keyword evidence="3" id="KW-0175">Coiled coil</keyword>
<evidence type="ECO:0000256" key="2">
    <source>
        <dbReference type="ARBA" id="ARBA00022737"/>
    </source>
</evidence>
<gene>
    <name evidence="4" type="ORF">PSON_ATCC_30995.1.T2030014</name>
</gene>
<keyword evidence="2" id="KW-0677">Repeat</keyword>
<keyword evidence="1" id="KW-0853">WD repeat</keyword>
<keyword evidence="5" id="KW-1185">Reference proteome</keyword>
<feature type="coiled-coil region" evidence="3">
    <location>
        <begin position="742"/>
        <end position="796"/>
    </location>
</feature>
<reference evidence="4" key="1">
    <citation type="submission" date="2021-01" db="EMBL/GenBank/DDBJ databases">
        <authorList>
            <consortium name="Genoscope - CEA"/>
            <person name="William W."/>
        </authorList>
    </citation>
    <scope>NUCLEOTIDE SEQUENCE</scope>
</reference>
<comment type="caution">
    <text evidence="4">The sequence shown here is derived from an EMBL/GenBank/DDBJ whole genome shotgun (WGS) entry which is preliminary data.</text>
</comment>
<dbReference type="OrthoDB" id="2443807at2759"/>
<protein>
    <submittedName>
        <fullName evidence="4">Uncharacterized protein</fullName>
    </submittedName>
</protein>
<proteinExistence type="predicted"/>
<evidence type="ECO:0000256" key="3">
    <source>
        <dbReference type="SAM" id="Coils"/>
    </source>
</evidence>
<dbReference type="PANTHER" id="PTHR44129">
    <property type="entry name" value="WD REPEAT-CONTAINING PROTEIN POP1"/>
    <property type="match status" value="1"/>
</dbReference>
<dbReference type="Proteomes" id="UP000692954">
    <property type="component" value="Unassembled WGS sequence"/>
</dbReference>
<dbReference type="EMBL" id="CAJJDN010000203">
    <property type="protein sequence ID" value="CAD8129000.1"/>
    <property type="molecule type" value="Genomic_DNA"/>
</dbReference>
<evidence type="ECO:0000313" key="5">
    <source>
        <dbReference type="Proteomes" id="UP000692954"/>
    </source>
</evidence>
<sequence>MSYRPIVNKFTLTQTQNSNQLNWNDLIISNQIVQLPYDKASGKFQIFGKKNNLNLKEFCQLILFQGYLLDIQEKFQLLPSYSIFQFNNPQGELVNDQDLNIKKLISESNLEVVSKLNNNLLSSKDQLISLFETINQQFTPNVSKIQSKLNNQISSDDIIYTIKQIKLYTQSLVFNLYELNIMINQERQTIKIIQNVLIQNKQFYKEKSLAYQTSIIYIIKELEEKYEQEYIINFKKFPIYLISIFHILSVYQDEVNSTNFIPETSKIRIQKSSNKNQLNENFLKYMNQKKFIYFYKRISQRFQSQILINIYNFNFIQQLGGEFVEYYNKCFIQQKELSQIDLRQHRIVSKQIIMILKLVKQLLAIEQRKIVSLNTYKDNENSRVNTQQQDQIKDQQQLKEEQYYKNYMINLGFRYKLIFIKQILIKLQHHQNEGIDLIHKQNWSEVFKSKHILKFKEIKNKLQILELLKHHQQSFIIEIISLFNKQLEEISQEEQQQQELVQIELLNITNNNMQQLKKQFNIQDCITSENLFNWDSSISEIQQLIQNFKKINNIIQQRNENIQLTQVQFQKPMIELVDDTFNSNYFEIYSDLKIELINFLSKMAESKQIIFNENFLRQLSEEPCLDQKTTIQIISEGSSFYIRRFIIDKAYTFMLQNLKIENNVQEDGFLVESSYKVREATVFNLIKMQSFLHEPVIQEFCQSLLKQIWTIEKHDSVKSILKKKEMIEMQKKLFSQDLATFSNKLKIEMQKRLKSIEQLETQVLISDNQAIMKNQLQQAYEEFENYLDNATDMSQRMDISLIFLREISKDLKSIKSSIDIVLSSVKGIEDDVRRLSGKNYLQLLQIRKEKILKQKQETELDQVHIQITTQEYDPVTGKKKESINRVLTSYLLKQNIIIFMEKLMNFCGVKVKGKKMFCFQKEKQARQKPKTQFIRISLRITELQFRQDLNQRIKEAVFNGNLKIILILESYDEMKFDCIQSNLYQTNRLAQDLNLQISGQNVKLIITTREEILTSIRYQTWFYGKNIETLKEVEILPFTQEQSLEYIRLYCEVSVKRAIKRFYEFFKQLRGQTISTNEFKVIWSTLEENINIIINQKQNQDFLFNPQDVDKIIIKLQAIEFFNHIRTDQMISLKKELTKLWGQQKFTQVIKNVNINHFMSTPFMMELIVYVLPKMTLIFSEPNYLRDTLKKQYQSQKKKPICNIYQEIIIRINKNKYKIRMYFMKQSSFHKNRLSLKILQNNFKQQKMNQIIKIFLKIFQWIIKQNFWVLLKQFQDKCLIQLKMQILLLEHLNLTNLLHMTFMKHLYHFTIFNNFKIRKTQGKIQL</sequence>
<evidence type="ECO:0000313" key="4">
    <source>
        <dbReference type="EMBL" id="CAD8129000.1"/>
    </source>
</evidence>